<feature type="transmembrane region" description="Helical" evidence="17">
    <location>
        <begin position="260"/>
        <end position="279"/>
    </location>
</feature>
<keyword evidence="11" id="KW-0630">Potassium</keyword>
<evidence type="ECO:0000256" key="11">
    <source>
        <dbReference type="ARBA" id="ARBA00022958"/>
    </source>
</evidence>
<dbReference type="Gene3D" id="3.40.50.720">
    <property type="entry name" value="NAD(P)-binding Rossmann-like Domain"/>
    <property type="match status" value="2"/>
</dbReference>
<dbReference type="PRINTS" id="PR01449">
    <property type="entry name" value="BKCHANNELA"/>
</dbReference>
<evidence type="ECO:0000256" key="8">
    <source>
        <dbReference type="ARBA" id="ARBA00022837"/>
    </source>
</evidence>
<dbReference type="PANTHER" id="PTHR10027:SF33">
    <property type="entry name" value="CALCIUM-ACTIVATED POTASSIUM CHANNEL SUBUNIT ALPHA-1-RELATED"/>
    <property type="match status" value="1"/>
</dbReference>
<evidence type="ECO:0000256" key="5">
    <source>
        <dbReference type="ARBA" id="ARBA00022692"/>
    </source>
</evidence>
<dbReference type="Pfam" id="PF00520">
    <property type="entry name" value="Ion_trans"/>
    <property type="match status" value="1"/>
</dbReference>
<keyword evidence="5 17" id="KW-0812">Transmembrane</keyword>
<gene>
    <name evidence="19" type="primary">Slo</name>
    <name evidence="19" type="ORF">G6Z78_0002781</name>
</gene>
<feature type="transmembrane region" description="Helical" evidence="17">
    <location>
        <begin position="102"/>
        <end position="120"/>
    </location>
</feature>
<dbReference type="PANTHER" id="PTHR10027">
    <property type="entry name" value="CALCIUM-ACTIVATED POTASSIUM CHANNEL ALPHA CHAIN"/>
    <property type="match status" value="1"/>
</dbReference>
<evidence type="ECO:0000256" key="13">
    <source>
        <dbReference type="ARBA" id="ARBA00023065"/>
    </source>
</evidence>
<keyword evidence="7" id="KW-0631">Potassium channel</keyword>
<evidence type="ECO:0000256" key="17">
    <source>
        <dbReference type="SAM" id="Phobius"/>
    </source>
</evidence>
<keyword evidence="13" id="KW-0406">Ion transport</keyword>
<evidence type="ECO:0000259" key="18">
    <source>
        <dbReference type="PROSITE" id="PS51201"/>
    </source>
</evidence>
<dbReference type="GO" id="GO:0045211">
    <property type="term" value="C:postsynaptic membrane"/>
    <property type="evidence" value="ECO:0007669"/>
    <property type="project" value="TreeGrafter"/>
</dbReference>
<feature type="domain" description="RCK N-terminal" evidence="18">
    <location>
        <begin position="846"/>
        <end position="992"/>
    </location>
</feature>
<feature type="transmembrane region" description="Helical" evidence="17">
    <location>
        <begin position="224"/>
        <end position="245"/>
    </location>
</feature>
<keyword evidence="10" id="KW-0851">Voltage-gated channel</keyword>
<dbReference type="Pfam" id="PF03493">
    <property type="entry name" value="BK_channel_a"/>
    <property type="match status" value="1"/>
</dbReference>
<organism evidence="19 20">
    <name type="scientific">Pseudoatta argentina</name>
    <dbReference type="NCBI Taxonomy" id="621737"/>
    <lineage>
        <taxon>Eukaryota</taxon>
        <taxon>Metazoa</taxon>
        <taxon>Ecdysozoa</taxon>
        <taxon>Arthropoda</taxon>
        <taxon>Hexapoda</taxon>
        <taxon>Insecta</taxon>
        <taxon>Pterygota</taxon>
        <taxon>Neoptera</taxon>
        <taxon>Endopterygota</taxon>
        <taxon>Hymenoptera</taxon>
        <taxon>Apocrita</taxon>
        <taxon>Aculeata</taxon>
        <taxon>Formicoidea</taxon>
        <taxon>Formicidae</taxon>
        <taxon>Myrmicinae</taxon>
        <taxon>Pseudoatta</taxon>
    </lineage>
</organism>
<comment type="subcellular location">
    <subcellularLocation>
        <location evidence="1">Cell membrane</location>
        <topology evidence="1">Multi-pass membrane protein</topology>
    </subcellularLocation>
</comment>
<keyword evidence="12 17" id="KW-1133">Transmembrane helix</keyword>
<dbReference type="GO" id="GO:0046872">
    <property type="term" value="F:metal ion binding"/>
    <property type="evidence" value="ECO:0007669"/>
    <property type="project" value="UniProtKB-KW"/>
</dbReference>
<evidence type="ECO:0000256" key="7">
    <source>
        <dbReference type="ARBA" id="ARBA00022826"/>
    </source>
</evidence>
<dbReference type="InterPro" id="IPR003148">
    <property type="entry name" value="RCK_N"/>
</dbReference>
<evidence type="ECO:0000256" key="16">
    <source>
        <dbReference type="ARBA" id="ARBA00029579"/>
    </source>
</evidence>
<evidence type="ECO:0000313" key="19">
    <source>
        <dbReference type="EMBL" id="KAG5311931.1"/>
    </source>
</evidence>
<protein>
    <recommendedName>
        <fullName evidence="16">BK channel</fullName>
    </recommendedName>
</protein>
<evidence type="ECO:0000256" key="14">
    <source>
        <dbReference type="ARBA" id="ARBA00023136"/>
    </source>
</evidence>
<dbReference type="EMBL" id="JAANIA010002593">
    <property type="protein sequence ID" value="KAG5311931.1"/>
    <property type="molecule type" value="Genomic_DNA"/>
</dbReference>
<feature type="non-terminal residue" evidence="19">
    <location>
        <position position="1186"/>
    </location>
</feature>
<reference evidence="19" key="1">
    <citation type="submission" date="2020-02" db="EMBL/GenBank/DDBJ databases">
        <title>Relaxed selection underlies rapid genomic changes in the transitions from sociality to social parasitism in ants.</title>
        <authorList>
            <person name="Bi X."/>
        </authorList>
    </citation>
    <scope>NUCLEOTIDE SEQUENCE</scope>
    <source>
        <strain evidence="19">BGI-DK2014c</strain>
        <tissue evidence="19">Whole body</tissue>
    </source>
</reference>
<evidence type="ECO:0000256" key="15">
    <source>
        <dbReference type="ARBA" id="ARBA00023303"/>
    </source>
</evidence>
<feature type="transmembrane region" description="Helical" evidence="17">
    <location>
        <begin position="141"/>
        <end position="159"/>
    </location>
</feature>
<dbReference type="Pfam" id="PF21014">
    <property type="entry name" value="Slowpoke_C"/>
    <property type="match status" value="1"/>
</dbReference>
<dbReference type="PROSITE" id="PS51201">
    <property type="entry name" value="RCK_N"/>
    <property type="match status" value="2"/>
</dbReference>
<feature type="transmembrane region" description="Helical" evidence="17">
    <location>
        <begin position="23"/>
        <end position="47"/>
    </location>
</feature>
<evidence type="ECO:0000256" key="9">
    <source>
        <dbReference type="ARBA" id="ARBA00022842"/>
    </source>
</evidence>
<dbReference type="FunFam" id="3.40.50.720:FF:000008">
    <property type="entry name" value="calcium-activated potassium channel subunit alpha-1 isoform X5"/>
    <property type="match status" value="1"/>
</dbReference>
<dbReference type="Gene3D" id="1.10.287.70">
    <property type="match status" value="1"/>
</dbReference>
<keyword evidence="4" id="KW-0633">Potassium transport</keyword>
<dbReference type="InterPro" id="IPR005821">
    <property type="entry name" value="Ion_trans_dom"/>
</dbReference>
<feature type="domain" description="RCK N-terminal" evidence="18">
    <location>
        <begin position="330"/>
        <end position="472"/>
    </location>
</feature>
<dbReference type="Proteomes" id="UP000668214">
    <property type="component" value="Unassembled WGS sequence"/>
</dbReference>
<evidence type="ECO:0000256" key="1">
    <source>
        <dbReference type="ARBA" id="ARBA00004651"/>
    </source>
</evidence>
<sequence length="1186" mass="133521">MTTEGTTVQPPVTVEGCLKERKWWCFLLSSIFTFLAGLLIVLLWRAFAFLCCRKEPELSPNDPKQKEQKSARQGKEFEGTFMTEAKDWAGELISGQTTTGRILVVLVFILSIASLIIYFIDASSEVVERCQKWSNNITQQIDLAFNIFFMVYFFIRFIAASDKLWFMLEMYSFVDYFTIPPSFVSIYLDRTWIGLRFLRALRLMTVPDILQYLNILKTSSSIRLAQLVSIFISVWLTAAGIIHLLENSGDPFDFSNPQQLSYWTCVYFLIVTMSTVGYGDVYCQTVLGRTFLVFFLLVGLAIFASSIPEIIELVGSRSKYSGEYKREHGKRHIVVCGHITYESVSHFLKDFLHEDREDVDVEVVFLHRKEPDLELEGLLKRHYTTVEFFQGTMMNAVDLERVKVHEADACLVLANKYCQDPDAEDAANIMRVISIKNYSDDIRVIIQLMQYHNKAYLLNIPSWDWKQGDDVICLAELKLGFIAQSCLAPGFSTMMANLFAMRSFKTKWLVDWYQSPDMQDWQNDYLRGTGMEMYTETLSPTFIGMPFAKATELCFTKLKLLLLAIEIKGEGGSDSKISINPRGAKIAANTQGFFIAQSADEVKRAWFYCKACHEDIKDETLIKKCKCKNLGQQQRSWGRDLDVGMMMMQTGMVKGNTAYSSYLDVATFRKGVRAVQMVGRANDHHPPPTFTPPELPKMVHVRGEISRERDDPNAMRNHRNSIGMTMINSTKQVNKVKPNVNRATNDSLSSPNQPYNQRSQEESAYAGYHLAYEVKKLMPTSRASGGTNVNNNSGLQVGIADDQAKDFDFEKTEMKYDSTGMFHWSPSRNLEDCILDRNQAAMTVLNGHVVVCLFADPDSPLIGLRNLVMPLRASNFHYHELKHVVIVGSVDYIRREWKMLQNLPKISVLNGSPLSRADLRAVNVNLCDMCCILSAKVPSNDDPTLADKEAILASLNIKAMTFDDTIGVLSQVGSPIVLQRRGSVYGANVPMITELVNDSNVQFLDQDDDDDPDTELYLTQPFACGTAFAVSVLDSLMSTTYFNQNALTLIRSLITGGATPELELILAEGAGLRGGYSTADSLANRDRCRVGQIALYDGPLAQYGEGGKYGDLFVAALKSYGMLCIGLYRFRDTSSSCDASSKRYVITNPPDDFTLLPTDQVFVLMQFDPGLEYRPSRGARGKDDSS</sequence>
<evidence type="ECO:0000256" key="6">
    <source>
        <dbReference type="ARBA" id="ARBA00022723"/>
    </source>
</evidence>
<dbReference type="GO" id="GO:0034702">
    <property type="term" value="C:monoatomic ion channel complex"/>
    <property type="evidence" value="ECO:0007669"/>
    <property type="project" value="UniProtKB-KW"/>
</dbReference>
<keyword evidence="14 17" id="KW-0472">Membrane</keyword>
<evidence type="ECO:0000256" key="2">
    <source>
        <dbReference type="ARBA" id="ARBA00022448"/>
    </source>
</evidence>
<dbReference type="FunFam" id="1.10.287.70:FF:000015">
    <property type="entry name" value="Calcium-activated potassium channel subunit alpha-1 isoform X7"/>
    <property type="match status" value="1"/>
</dbReference>
<dbReference type="InterPro" id="IPR048735">
    <property type="entry name" value="Slowpoke-like_C"/>
</dbReference>
<proteinExistence type="predicted"/>
<dbReference type="InterPro" id="IPR003929">
    <property type="entry name" value="K_chnl_BK_asu"/>
</dbReference>
<dbReference type="AlphaFoldDB" id="A0A836JHJ9"/>
<keyword evidence="2" id="KW-0813">Transport</keyword>
<evidence type="ECO:0000256" key="12">
    <source>
        <dbReference type="ARBA" id="ARBA00022989"/>
    </source>
</evidence>
<keyword evidence="6" id="KW-0479">Metal-binding</keyword>
<evidence type="ECO:0000256" key="10">
    <source>
        <dbReference type="ARBA" id="ARBA00022882"/>
    </source>
</evidence>
<feature type="transmembrane region" description="Helical" evidence="17">
    <location>
        <begin position="165"/>
        <end position="188"/>
    </location>
</feature>
<dbReference type="PRINTS" id="PR00169">
    <property type="entry name" value="KCHANNEL"/>
</dbReference>
<dbReference type="InterPro" id="IPR036291">
    <property type="entry name" value="NAD(P)-bd_dom_sf"/>
</dbReference>
<keyword evidence="15" id="KW-0407">Ion channel</keyword>
<comment type="caution">
    <text evidence="19">The sequence shown here is derived from an EMBL/GenBank/DDBJ whole genome shotgun (WGS) entry which is preliminary data.</text>
</comment>
<name>A0A836JHJ9_9HYME</name>
<evidence type="ECO:0000313" key="20">
    <source>
        <dbReference type="Proteomes" id="UP000668214"/>
    </source>
</evidence>
<dbReference type="SUPFAM" id="SSF81324">
    <property type="entry name" value="Voltage-gated potassium channels"/>
    <property type="match status" value="1"/>
</dbReference>
<keyword evidence="8" id="KW-0106">Calcium</keyword>
<dbReference type="FunFam" id="3.40.50.720:FF:000005">
    <property type="entry name" value="calcium-activated potassium channel subunit alpha-1 isoform X6"/>
    <property type="match status" value="1"/>
</dbReference>
<evidence type="ECO:0000256" key="4">
    <source>
        <dbReference type="ARBA" id="ARBA00022538"/>
    </source>
</evidence>
<dbReference type="InterPro" id="IPR047871">
    <property type="entry name" value="K_chnl_Slo-like"/>
</dbReference>
<dbReference type="GO" id="GO:0060072">
    <property type="term" value="F:large conductance calcium-activated potassium channel activity"/>
    <property type="evidence" value="ECO:0007669"/>
    <property type="project" value="TreeGrafter"/>
</dbReference>
<dbReference type="Pfam" id="PF22614">
    <property type="entry name" value="Slo-like_RCK"/>
    <property type="match status" value="2"/>
</dbReference>
<keyword evidence="3" id="KW-1003">Cell membrane</keyword>
<evidence type="ECO:0000256" key="3">
    <source>
        <dbReference type="ARBA" id="ARBA00022475"/>
    </source>
</evidence>
<feature type="transmembrane region" description="Helical" evidence="17">
    <location>
        <begin position="291"/>
        <end position="311"/>
    </location>
</feature>
<keyword evidence="20" id="KW-1185">Reference proteome</keyword>
<dbReference type="SUPFAM" id="SSF51735">
    <property type="entry name" value="NAD(P)-binding Rossmann-fold domains"/>
    <property type="match status" value="1"/>
</dbReference>
<accession>A0A836JHJ9</accession>
<feature type="non-terminal residue" evidence="19">
    <location>
        <position position="1"/>
    </location>
</feature>
<keyword evidence="9" id="KW-0460">Magnesium</keyword>